<comment type="caution">
    <text evidence="2">The sequence shown here is derived from an EMBL/GenBank/DDBJ whole genome shotgun (WGS) entry which is preliminary data.</text>
</comment>
<feature type="transmembrane region" description="Helical" evidence="1">
    <location>
        <begin position="236"/>
        <end position="255"/>
    </location>
</feature>
<evidence type="ECO:0000313" key="2">
    <source>
        <dbReference type="EMBL" id="OZI37093.1"/>
    </source>
</evidence>
<dbReference type="Proteomes" id="UP000216020">
    <property type="component" value="Unassembled WGS sequence"/>
</dbReference>
<reference evidence="3" key="1">
    <citation type="submission" date="2017-05" db="EMBL/GenBank/DDBJ databases">
        <title>Complete and WGS of Bordetella genogroups.</title>
        <authorList>
            <person name="Spilker T."/>
            <person name="Lipuma J."/>
        </authorList>
    </citation>
    <scope>NUCLEOTIDE SEQUENCE [LARGE SCALE GENOMIC DNA]</scope>
    <source>
        <strain evidence="3">AU16122</strain>
    </source>
</reference>
<dbReference type="AlphaFoldDB" id="A0A261SL93"/>
<keyword evidence="1" id="KW-1133">Transmembrane helix</keyword>
<keyword evidence="3" id="KW-1185">Reference proteome</keyword>
<gene>
    <name evidence="2" type="ORF">CAL29_01265</name>
</gene>
<keyword evidence="1" id="KW-0472">Membrane</keyword>
<feature type="transmembrane region" description="Helical" evidence="1">
    <location>
        <begin position="64"/>
        <end position="82"/>
    </location>
</feature>
<evidence type="ECO:0000313" key="3">
    <source>
        <dbReference type="Proteomes" id="UP000216020"/>
    </source>
</evidence>
<name>A0A261SL93_9BORD</name>
<feature type="transmembrane region" description="Helical" evidence="1">
    <location>
        <begin position="18"/>
        <end position="39"/>
    </location>
</feature>
<accession>A0A261SL93</accession>
<organism evidence="2 3">
    <name type="scientific">Bordetella genomosp. 10</name>
    <dbReference type="NCBI Taxonomy" id="1416804"/>
    <lineage>
        <taxon>Bacteria</taxon>
        <taxon>Pseudomonadati</taxon>
        <taxon>Pseudomonadota</taxon>
        <taxon>Betaproteobacteria</taxon>
        <taxon>Burkholderiales</taxon>
        <taxon>Alcaligenaceae</taxon>
        <taxon>Bordetella</taxon>
    </lineage>
</organism>
<proteinExistence type="predicted"/>
<keyword evidence="1" id="KW-0812">Transmembrane</keyword>
<dbReference type="EMBL" id="NEVM01000001">
    <property type="protein sequence ID" value="OZI37093.1"/>
    <property type="molecule type" value="Genomic_DNA"/>
</dbReference>
<feature type="transmembrane region" description="Helical" evidence="1">
    <location>
        <begin position="151"/>
        <end position="180"/>
    </location>
</feature>
<sequence length="259" mass="27793">MALFAPTFARQRLAPKLILIWLLGACAVALAFGVLLNTWDGRPLSGLLDSLLAPKPDDDRGPQILTIFLSLGGLLGAGRVWWRSWRRRLRGRPGASAADREAALRDFIYPIALWQGLVGYFAFWIAIGLLATVAMTITGSWRDAANLPQTLLVVLFMGAMGAPLNALNFLFVIPQVIWCWQRTAYRAYLRNRAAGVTGAAGVVGDGGMPGHAAQVAQGAPEAETPALPGLLPPRGVLAAWVLGLLLLAVLDRYVAYRGG</sequence>
<evidence type="ECO:0000256" key="1">
    <source>
        <dbReference type="SAM" id="Phobius"/>
    </source>
</evidence>
<feature type="transmembrane region" description="Helical" evidence="1">
    <location>
        <begin position="117"/>
        <end position="139"/>
    </location>
</feature>
<dbReference type="RefSeq" id="WP_094851200.1">
    <property type="nucleotide sequence ID" value="NZ_NEVM01000001.1"/>
</dbReference>
<protein>
    <submittedName>
        <fullName evidence="2">Uncharacterized protein</fullName>
    </submittedName>
</protein>
<dbReference type="OrthoDB" id="9972614at2"/>